<dbReference type="Proteomes" id="UP000619293">
    <property type="component" value="Unassembled WGS sequence"/>
</dbReference>
<evidence type="ECO:0000313" key="1">
    <source>
        <dbReference type="EMBL" id="GIF88414.1"/>
    </source>
</evidence>
<reference evidence="1 2" key="1">
    <citation type="submission" date="2021-01" db="EMBL/GenBank/DDBJ databases">
        <title>Whole genome shotgun sequence of Catellatospora chokoriensis NBRC 107358.</title>
        <authorList>
            <person name="Komaki H."/>
            <person name="Tamura T."/>
        </authorList>
    </citation>
    <scope>NUCLEOTIDE SEQUENCE [LARGE SCALE GENOMIC DNA]</scope>
    <source>
        <strain evidence="1 2">NBRC 107358</strain>
    </source>
</reference>
<comment type="caution">
    <text evidence="1">The sequence shown here is derived from an EMBL/GenBank/DDBJ whole genome shotgun (WGS) entry which is preliminary data.</text>
</comment>
<evidence type="ECO:0000313" key="2">
    <source>
        <dbReference type="Proteomes" id="UP000619293"/>
    </source>
</evidence>
<protein>
    <submittedName>
        <fullName evidence="1">Uncharacterized protein</fullName>
    </submittedName>
</protein>
<dbReference type="RefSeq" id="WP_191843169.1">
    <property type="nucleotide sequence ID" value="NZ_BAAALB010000002.1"/>
</dbReference>
<dbReference type="AlphaFoldDB" id="A0A8J3K2R8"/>
<sequence length="74" mass="8397">MIAGLALPRWAQAYEEDDRRSMAECVLTIRKQPFAEVIAAMLAHAMRPGAEVVFSGQPELPQILRNRHLRAQLR</sequence>
<proteinExistence type="predicted"/>
<organism evidence="1 2">
    <name type="scientific">Catellatospora chokoriensis</name>
    <dbReference type="NCBI Taxonomy" id="310353"/>
    <lineage>
        <taxon>Bacteria</taxon>
        <taxon>Bacillati</taxon>
        <taxon>Actinomycetota</taxon>
        <taxon>Actinomycetes</taxon>
        <taxon>Micromonosporales</taxon>
        <taxon>Micromonosporaceae</taxon>
        <taxon>Catellatospora</taxon>
    </lineage>
</organism>
<name>A0A8J3K2R8_9ACTN</name>
<keyword evidence="2" id="KW-1185">Reference proteome</keyword>
<gene>
    <name evidence="1" type="ORF">Cch02nite_18580</name>
</gene>
<accession>A0A8J3K2R8</accession>
<dbReference type="EMBL" id="BONG01000008">
    <property type="protein sequence ID" value="GIF88414.1"/>
    <property type="molecule type" value="Genomic_DNA"/>
</dbReference>